<dbReference type="EMBL" id="CP108195">
    <property type="protein sequence ID" value="WTS10662.1"/>
    <property type="molecule type" value="Genomic_DNA"/>
</dbReference>
<proteinExistence type="predicted"/>
<evidence type="ECO:0000313" key="2">
    <source>
        <dbReference type="EMBL" id="WTS10662.1"/>
    </source>
</evidence>
<feature type="region of interest" description="Disordered" evidence="1">
    <location>
        <begin position="1"/>
        <end position="22"/>
    </location>
</feature>
<feature type="compositionally biased region" description="Polar residues" evidence="1">
    <location>
        <begin position="11"/>
        <end position="22"/>
    </location>
</feature>
<organism evidence="2">
    <name type="scientific">Streptomyces sp. NBC_00119</name>
    <dbReference type="NCBI Taxonomy" id="2975659"/>
    <lineage>
        <taxon>Bacteria</taxon>
        <taxon>Bacillati</taxon>
        <taxon>Actinomycetota</taxon>
        <taxon>Actinomycetes</taxon>
        <taxon>Kitasatosporales</taxon>
        <taxon>Streptomycetaceae</taxon>
        <taxon>Streptomyces</taxon>
    </lineage>
</organism>
<sequence>MGPATHGDQRGSATVTFTDGSTATADLSFGDWTLPGGGTDPVLGKTTVARTDHRNQSGGAGPAAYVFATEPYDVPQGKHIRRLTLPDHGNLHVCAVGLG</sequence>
<name>A0AAU1U235_9ACTN</name>
<protein>
    <submittedName>
        <fullName evidence="2">Uncharacterized protein</fullName>
    </submittedName>
</protein>
<accession>A0AAU1U235</accession>
<dbReference type="AlphaFoldDB" id="A0AAU1U235"/>
<gene>
    <name evidence="2" type="ORF">OHU69_06040</name>
</gene>
<evidence type="ECO:0000256" key="1">
    <source>
        <dbReference type="SAM" id="MobiDB-lite"/>
    </source>
</evidence>
<reference evidence="2" key="1">
    <citation type="submission" date="2022-10" db="EMBL/GenBank/DDBJ databases">
        <title>The complete genomes of actinobacterial strains from the NBC collection.</title>
        <authorList>
            <person name="Joergensen T.S."/>
            <person name="Alvarez Arevalo M."/>
            <person name="Sterndorff E.B."/>
            <person name="Faurdal D."/>
            <person name="Vuksanovic O."/>
            <person name="Mourched A.-S."/>
            <person name="Charusanti P."/>
            <person name="Shaw S."/>
            <person name="Blin K."/>
            <person name="Weber T."/>
        </authorList>
    </citation>
    <scope>NUCLEOTIDE SEQUENCE</scope>
    <source>
        <strain evidence="2">NBC_00119</strain>
    </source>
</reference>